<evidence type="ECO:0000313" key="4">
    <source>
        <dbReference type="Proteomes" id="UP000013232"/>
    </source>
</evidence>
<dbReference type="STRING" id="1123367.GCA_000621305_02535"/>
<dbReference type="GO" id="GO:0016887">
    <property type="term" value="F:ATP hydrolysis activity"/>
    <property type="evidence" value="ECO:0007669"/>
    <property type="project" value="InterPro"/>
</dbReference>
<proteinExistence type="predicted"/>
<dbReference type="GO" id="GO:0006302">
    <property type="term" value="P:double-strand break repair"/>
    <property type="evidence" value="ECO:0007669"/>
    <property type="project" value="InterPro"/>
</dbReference>
<feature type="coiled-coil region" evidence="1">
    <location>
        <begin position="377"/>
        <end position="461"/>
    </location>
</feature>
<comment type="caution">
    <text evidence="3">The sequence shown here is derived from an EMBL/GenBank/DDBJ whole genome shotgun (WGS) entry which is preliminary data.</text>
</comment>
<dbReference type="Pfam" id="PF13476">
    <property type="entry name" value="AAA_23"/>
    <property type="match status" value="1"/>
</dbReference>
<sequence>MFLQRVLLRNFRGFYGDQTIDFAPLGANSVTVIHGENGAGKTNLLNAIFWCLTGEFTPRLSNVEMLLNKAARDEYKEAECFVEVTFKHEDKQYLARRTVTGRNLSSLEVIPLDDGVGKPFTSPQQFLEKIIPKGLSRWFFFDAEAIGELELSGSTQFRQELRKVLGFELVDRLLEDLDRCLSKKQSSLAKTVNSKELDAIQEAREKIEHILPAQCDKAKALEQQLGIADARVSKLEGELRNLPKSKPLQDSRSRLEARRKNCVTNKKELQDRIARYVGDSAPAVLIASMAAPFQDQLHLKENSGRLPAPFSEQLVEDILRDATCVCGRPVDHGSCEEAKIKSLMRSASTTAFNQRVRAIQYLLKDIEATRETYGTSLADLQRRVETNDTEIAEIDDQLKEIKRQLELIDEDSIQTLERERSAAATDARQLSQQFAVINDQVTKNEARLRDLKLQYENTAKKLGHGDAVKKQIDKIKRLTDYIAGTLKKQELRALNLLQIELNRILTNYLTKHYSARINPRTYEVELLDAQGRDVGRSTGEGQVLKFAFITAVVALAGRKTQEKIEFLAEPTVAPLVLDAPFSALDPEYQGSVAENLANQSTQLVLLISSAAWGDAVAAALERHVGKRYVIVSRQQGPRGNKPVKTMRINDRVLTLNEYDAERDESVILEF</sequence>
<name>N6Z1G3_THAL4</name>
<evidence type="ECO:0000259" key="2">
    <source>
        <dbReference type="Pfam" id="PF13476"/>
    </source>
</evidence>
<keyword evidence="1" id="KW-0175">Coiled coil</keyword>
<keyword evidence="4" id="KW-1185">Reference proteome</keyword>
<feature type="coiled-coil region" evidence="1">
    <location>
        <begin position="218"/>
        <end position="272"/>
    </location>
</feature>
<dbReference type="AlphaFoldDB" id="N6Z1G3"/>
<dbReference type="OrthoDB" id="8670240at2"/>
<evidence type="ECO:0000256" key="1">
    <source>
        <dbReference type="SAM" id="Coils"/>
    </source>
</evidence>
<dbReference type="PANTHER" id="PTHR32114:SF2">
    <property type="entry name" value="ABC TRANSPORTER ABCH.3"/>
    <property type="match status" value="1"/>
</dbReference>
<dbReference type="PANTHER" id="PTHR32114">
    <property type="entry name" value="ABC TRANSPORTER ABCH.3"/>
    <property type="match status" value="1"/>
</dbReference>
<dbReference type="EMBL" id="AMXE01000026">
    <property type="protein sequence ID" value="ENO88412.1"/>
    <property type="molecule type" value="Genomic_DNA"/>
</dbReference>
<dbReference type="Proteomes" id="UP000013232">
    <property type="component" value="Unassembled WGS sequence"/>
</dbReference>
<dbReference type="InterPro" id="IPR038729">
    <property type="entry name" value="Rad50/SbcC_AAA"/>
</dbReference>
<dbReference type="RefSeq" id="WP_004337188.1">
    <property type="nucleotide sequence ID" value="NZ_AMXE01000026.1"/>
</dbReference>
<accession>N6Z1G3</accession>
<gene>
    <name evidence="3" type="ORF">C666_08905</name>
</gene>
<organism evidence="3 4">
    <name type="scientific">Thauera linaloolentis (strain DSM 12138 / JCM 21573 / CCUG 41526 / CIP 105981 / IAM 15112 / NBRC 102519 / 47Lol)</name>
    <dbReference type="NCBI Taxonomy" id="1123367"/>
    <lineage>
        <taxon>Bacteria</taxon>
        <taxon>Pseudomonadati</taxon>
        <taxon>Pseudomonadota</taxon>
        <taxon>Betaproteobacteria</taxon>
        <taxon>Rhodocyclales</taxon>
        <taxon>Zoogloeaceae</taxon>
        <taxon>Thauera</taxon>
    </lineage>
</organism>
<reference evidence="3 4" key="1">
    <citation type="submission" date="2012-09" db="EMBL/GenBank/DDBJ databases">
        <title>Draft Genome Sequences of 6 Strains from Genus Thauera.</title>
        <authorList>
            <person name="Liu B."/>
            <person name="Shapleigh J.P."/>
            <person name="Frostegard A.H."/>
        </authorList>
    </citation>
    <scope>NUCLEOTIDE SEQUENCE [LARGE SCALE GENOMIC DNA]</scope>
    <source>
        <strain evidence="4">47Lol / DSM 12138</strain>
    </source>
</reference>
<dbReference type="InterPro" id="IPR027417">
    <property type="entry name" value="P-loop_NTPase"/>
</dbReference>
<feature type="domain" description="Rad50/SbcC-type AAA" evidence="2">
    <location>
        <begin position="6"/>
        <end position="253"/>
    </location>
</feature>
<evidence type="ECO:0000313" key="3">
    <source>
        <dbReference type="EMBL" id="ENO88412.1"/>
    </source>
</evidence>
<dbReference type="eggNOG" id="COG1196">
    <property type="taxonomic scope" value="Bacteria"/>
</dbReference>
<dbReference type="Gene3D" id="3.40.50.300">
    <property type="entry name" value="P-loop containing nucleotide triphosphate hydrolases"/>
    <property type="match status" value="2"/>
</dbReference>
<protein>
    <submittedName>
        <fullName evidence="3">ATPase invovled in DNA repair</fullName>
    </submittedName>
</protein>
<dbReference type="SUPFAM" id="SSF52540">
    <property type="entry name" value="P-loop containing nucleoside triphosphate hydrolases"/>
    <property type="match status" value="2"/>
</dbReference>